<dbReference type="InterPro" id="IPR009081">
    <property type="entry name" value="PP-bd_ACP"/>
</dbReference>
<feature type="compositionally biased region" description="Basic residues" evidence="4">
    <location>
        <begin position="2932"/>
        <end position="2942"/>
    </location>
</feature>
<reference evidence="6" key="1">
    <citation type="submission" date="2024-07" db="EMBL/GenBank/DDBJ databases">
        <authorList>
            <person name="Yu S.T."/>
        </authorList>
    </citation>
    <scope>NUCLEOTIDE SEQUENCE</scope>
    <source>
        <strain evidence="6">R02</strain>
    </source>
</reference>
<evidence type="ECO:0000256" key="1">
    <source>
        <dbReference type="ARBA" id="ARBA00001957"/>
    </source>
</evidence>
<dbReference type="InterPro" id="IPR020845">
    <property type="entry name" value="AMP-binding_CS"/>
</dbReference>
<dbReference type="PROSITE" id="PS50075">
    <property type="entry name" value="CARRIER"/>
    <property type="match status" value="2"/>
</dbReference>
<evidence type="ECO:0000259" key="5">
    <source>
        <dbReference type="PROSITE" id="PS50075"/>
    </source>
</evidence>
<feature type="compositionally biased region" description="Basic and acidic residues" evidence="4">
    <location>
        <begin position="2920"/>
        <end position="2929"/>
    </location>
</feature>
<dbReference type="RefSeq" id="WP_369154151.1">
    <property type="nucleotide sequence ID" value="NZ_CP163429.1"/>
</dbReference>
<feature type="domain" description="Carrier" evidence="5">
    <location>
        <begin position="998"/>
        <end position="1075"/>
    </location>
</feature>
<dbReference type="InterPro" id="IPR001242">
    <property type="entry name" value="Condensation_dom"/>
</dbReference>
<evidence type="ECO:0000256" key="4">
    <source>
        <dbReference type="SAM" id="MobiDB-lite"/>
    </source>
</evidence>
<dbReference type="FunFam" id="3.40.50.12780:FF:000012">
    <property type="entry name" value="Non-ribosomal peptide synthetase"/>
    <property type="match status" value="1"/>
</dbReference>
<dbReference type="Pfam" id="PF08659">
    <property type="entry name" value="KR"/>
    <property type="match status" value="1"/>
</dbReference>
<dbReference type="InterPro" id="IPR000873">
    <property type="entry name" value="AMP-dep_synth/lig_dom"/>
</dbReference>
<dbReference type="GO" id="GO:0005737">
    <property type="term" value="C:cytoplasm"/>
    <property type="evidence" value="ECO:0007669"/>
    <property type="project" value="TreeGrafter"/>
</dbReference>
<dbReference type="InterPro" id="IPR045851">
    <property type="entry name" value="AMP-bd_C_sf"/>
</dbReference>
<protein>
    <submittedName>
        <fullName evidence="6">Amino acid adenylation domain-containing protein</fullName>
    </submittedName>
</protein>
<dbReference type="NCBIfam" id="TIGR01733">
    <property type="entry name" value="AA-adenyl-dom"/>
    <property type="match status" value="1"/>
</dbReference>
<dbReference type="InterPro" id="IPR025110">
    <property type="entry name" value="AMP-bd_C"/>
</dbReference>
<dbReference type="GO" id="GO:0043041">
    <property type="term" value="P:amino acid activation for nonribosomal peptide biosynthetic process"/>
    <property type="evidence" value="ECO:0007669"/>
    <property type="project" value="TreeGrafter"/>
</dbReference>
<dbReference type="GO" id="GO:0008610">
    <property type="term" value="P:lipid biosynthetic process"/>
    <property type="evidence" value="ECO:0007669"/>
    <property type="project" value="UniProtKB-ARBA"/>
</dbReference>
<dbReference type="SMART" id="SM00823">
    <property type="entry name" value="PKS_PP"/>
    <property type="match status" value="2"/>
</dbReference>
<dbReference type="SMART" id="SM01294">
    <property type="entry name" value="PKS_PP_betabranch"/>
    <property type="match status" value="1"/>
</dbReference>
<dbReference type="SMART" id="SM00822">
    <property type="entry name" value="PKS_KR"/>
    <property type="match status" value="1"/>
</dbReference>
<dbReference type="CDD" id="cd19540">
    <property type="entry name" value="LCL_NRPS-like"/>
    <property type="match status" value="1"/>
</dbReference>
<dbReference type="InterPro" id="IPR036291">
    <property type="entry name" value="NAD(P)-bd_dom_sf"/>
</dbReference>
<dbReference type="SUPFAM" id="SSF56801">
    <property type="entry name" value="Acetyl-CoA synthetase-like"/>
    <property type="match status" value="2"/>
</dbReference>
<dbReference type="Gene3D" id="3.30.559.10">
    <property type="entry name" value="Chloramphenicol acetyltransferase-like domain"/>
    <property type="match status" value="2"/>
</dbReference>
<dbReference type="Gene3D" id="3.30.559.30">
    <property type="entry name" value="Nonribosomal peptide synthetase, condensation domain"/>
    <property type="match status" value="2"/>
</dbReference>
<dbReference type="Gene3D" id="3.40.50.12780">
    <property type="entry name" value="N-terminal domain of ligase-like"/>
    <property type="match status" value="2"/>
</dbReference>
<feature type="compositionally biased region" description="Low complexity" evidence="4">
    <location>
        <begin position="2886"/>
        <end position="2916"/>
    </location>
</feature>
<dbReference type="Pfam" id="PF00550">
    <property type="entry name" value="PP-binding"/>
    <property type="match status" value="2"/>
</dbReference>
<dbReference type="FunFam" id="3.30.300.30:FF:000010">
    <property type="entry name" value="Enterobactin synthetase component F"/>
    <property type="match status" value="1"/>
</dbReference>
<feature type="region of interest" description="Disordered" evidence="4">
    <location>
        <begin position="1657"/>
        <end position="1704"/>
    </location>
</feature>
<evidence type="ECO:0000256" key="3">
    <source>
        <dbReference type="ARBA" id="ARBA00022553"/>
    </source>
</evidence>
<name>A0AB39LED0_9ACTN</name>
<dbReference type="CDD" id="cd05906">
    <property type="entry name" value="A_NRPS_TubE_like"/>
    <property type="match status" value="1"/>
</dbReference>
<dbReference type="InterPro" id="IPR020806">
    <property type="entry name" value="PKS_PP-bd"/>
</dbReference>
<dbReference type="Pfam" id="PF00668">
    <property type="entry name" value="Condensation"/>
    <property type="match status" value="2"/>
</dbReference>
<feature type="region of interest" description="Disordered" evidence="4">
    <location>
        <begin position="2886"/>
        <end position="2950"/>
    </location>
</feature>
<feature type="region of interest" description="Disordered" evidence="4">
    <location>
        <begin position="1294"/>
        <end position="1314"/>
    </location>
</feature>
<dbReference type="FunFam" id="3.40.50.980:FF:000002">
    <property type="entry name" value="Enterobactin synthetase component F"/>
    <property type="match status" value="1"/>
</dbReference>
<comment type="cofactor">
    <cofactor evidence="1">
        <name>pantetheine 4'-phosphate</name>
        <dbReference type="ChEBI" id="CHEBI:47942"/>
    </cofactor>
</comment>
<dbReference type="GO" id="GO:0031177">
    <property type="term" value="F:phosphopantetheine binding"/>
    <property type="evidence" value="ECO:0007669"/>
    <property type="project" value="InterPro"/>
</dbReference>
<keyword evidence="2" id="KW-0596">Phosphopantetheine</keyword>
<dbReference type="InterPro" id="IPR013968">
    <property type="entry name" value="PKS_KR"/>
</dbReference>
<accession>A0AB39LED0</accession>
<dbReference type="SUPFAM" id="SSF51735">
    <property type="entry name" value="NAD(P)-binding Rossmann-fold domains"/>
    <property type="match status" value="2"/>
</dbReference>
<dbReference type="CDD" id="cd17643">
    <property type="entry name" value="A_NRPS_Cytc1-like"/>
    <property type="match status" value="1"/>
</dbReference>
<dbReference type="InterPro" id="IPR057326">
    <property type="entry name" value="KR_dom"/>
</dbReference>
<organism evidence="6">
    <name type="scientific">Streptomyces sp. R02</name>
    <dbReference type="NCBI Taxonomy" id="3238623"/>
    <lineage>
        <taxon>Bacteria</taxon>
        <taxon>Bacillati</taxon>
        <taxon>Actinomycetota</taxon>
        <taxon>Actinomycetes</taxon>
        <taxon>Kitasatosporales</taxon>
        <taxon>Streptomycetaceae</taxon>
        <taxon>Streptomyces</taxon>
    </lineage>
</organism>
<dbReference type="InterPro" id="IPR023213">
    <property type="entry name" value="CAT-like_dom_sf"/>
</dbReference>
<dbReference type="Pfam" id="PF13193">
    <property type="entry name" value="AMP-binding_C"/>
    <property type="match status" value="1"/>
</dbReference>
<sequence>MSVQEDDRRPLSGAQEGLWFAQRLASGSAAYNTGEYVEIHGPVDTALFETALRRTVAEADTFALRFTHTPDGPRCAPDAPADWPLHRVDVSGAADPSAAAEEWIRRDLATPVDIESGPLFSHALLTLAPDRYIWFLRAHHILLDGYSYKLVARRLADTYTALAAGEEPAPATFETVGRLQEEEAAYLASERHARDRAHWAERLAGLPEPVRLAERTAAPVAPFLRRTVDLTPAEAETLSAAAARAGVSRTDLLVAAVAAYLHRMTGADDLVLGLATMSRLGSAALRTPGTASDVLPLRVRTAAGAPVGELLRTVAAELRDLRRHQQYRGEFLRRDLGLLGGGRRLHGPVLNIVPFTEDLVFAGHPSTSHHLSGGAVEDLQISVRPGADPAGLWLAFDANPAVYDEAELGLHLQRFLLLLRQLADAAPETPLADANLLLPGEHPEDTPASEHQVTTTLTRRFEEQAARAPRRTAVTCEGVSVSYADLNADANRLARLLVEHGAGPGRMVALALPRGIRLITALLAVLKTGAGYLPLDTRHPEQRLRLVLEDVGPVVTVTDDAHAGRLPAVSAPVVVLGAPDTDRALAEHGAGDLTDADRTGPTGPDDIAYVIHTSGSTGRPKGVPVPHANVVRLFEASERHFGFGEDDVWTLFHSYAFDFSVWEIWGALLHGGRLVVVPYEVSRSPREFLRLLRTEGVTVLNQTPSAFEQLMRADAEDAPESAANGPDAADTAGTSDAPDGLRLRYVIFGGEALRPERLRPWADRHGLDSPVLVNMYGITETTVHVTHHRVTRADLDDPRRASVIGRPLDDLRVHVLDAARRPVPPGVTGEMYVSGPGVAPGYLDRPELTEERFLPDPFGRPGSRMYRTGDLARRRADGTLEYVGRADQQVKIRGFRIEPAEIEAELARHSSVAHAAVVARRTDGADDSDMQLVAYAVLADGRSAEPAELRAHLAAHLPEHMVPAACVLVEELPLTANGKLDVRALPAPDFTAAAGSARPTTPEQRLVCGLFEEVLRLPEDTVGVEDDFFELGGQSLLATRLLARLRAETGTDVPISALFDAPRPAALAARLASAPGGGPRTPALTAAERPGRVPLSFAQERMWFLDRLGEASATYNIPLVVPLRHAPDEEALRAALGDLADRHESLRTVFVRDGGATYQRIAPPGELRPVLRVVDCPPGETAAQVAAALRHRFDLTRDSALWAALFGTGDERTLLLVLHHSAADGWSLRPLADDLGAAYEARRAGRAPRWEPLPVQYADYALWQRRALAPAPEGPGRLEELTAFWRGALAGLPEESAPPADRPRPHGGTGGGASVTATVDASLHRALLRLADTEGVSMFMVLHAALGALLSRWGAGEDVVIGTPVAGRSEPVLDDVIGLLTNTVVLRTDTSGDPAYRDLLARVRAFDVEALDHQDLPFDRLVEELNPPRHPARHPLFQVMLALQNNERAVLRLGEDRVALRPTATGTAKFDLFVDVLERYGADHAPDGLDLHVEYATDLYERHTAEEFAQALRALLEAVCADPGVRIGALPASRAARPDADAGSAVRVAELERTALAVPGVRDAVVLPAAGEEPPTAYVVAHRAGAVEQVEQAFGGSAEAPRVNAVSDLPRTSDGCLDAEALRALPTVDLRAAEAWRRRVAGVPGVREADVRLEDVPRELERRHTGAPRAAAVETSGTGDAAEARSVSVPALSEGPALPEPSVPDWASALTRAARSPQGEIVHVRADGSETRRSYASLLEEASRVLAGLRRAGLRPGDKVILQCGDTEDFVAVLWGCILGGFVAVPLTVPASYATASAAVAKLEGIWRMLGRPWIVASQESEAGLRDLAARQEWPGLRLTTADALRDAPEDRDWHPAGPDDLILMLMTSGSTGLPKAVRLTHRNVLTRSAATEAMNGLGADDVSLNWIPLDHVTGVVMFHLRDVYLGCRQVHAPTPYVLQDPLRWADLAHRHRATVTWAPNFAFGLLAEQAHRFHDRDWDLSPMRLVMNAGEVVVAATARSFLHALRPFGLPQDVMHPGWGMSETCSVVTDCVLPSEPSGEDESFVSCGLPYPGFAMRIVEERDGVLTVLAEGEVGRLQVRGTSVTRGYHDNAAANAEAFTDDGWFDTGDLAFLREGELYITGRAKDVIIVNGVNHYSHEIEACVEELPGVVRSFTAACAVRSDPSATTDELALFFHLAPGQDPAAVMREIGGKVTREIGVSPAFLIPVPAEAVPKTEIGKIQRTRLRKSFEAGEFDDAVREAQLLLGTAATLPDWFLRPVWRPAEALHRTAPPTGHHTLVLAGGDPRAEELAGRLAGLLRAEGRLCTVVSDGPAPERLDAARHRIRPGSEADHAALLARLAEDGREIDAVVHLGALHGPGVADDEADVAPWGERDGAESLLVLARALAERPGRPRPVDLLFVTAGAQAVADDERPNPFHAAAGALLKSLREEMPWLRGVHLDLAPGDDREAAEAILAESAVHPVDTEVALRGGRRFVRRLAPLPDPLPRTAPPTADGFHLISGGLGGVGSEVAAHLLATPGTRLLLLGRTRLPHEDDWQRHLDEAGPAAGRIEALRRLRRLGEVRYESVDVTDAEQVRAAVRRAADAWDAPLTSVLHLAGAFDERPVRDVTPEDWRRLLDAKVRGAWTLHRVAAEHPVTSFVVFSSVNGFFGGSMNAAYSAANAFLDSLAVHRRRAGLPGQSLAWSMWRERGMSLGYQLTSLTEARGYRVLEASAALRSLDFARTLDEPHLVIGADRTASWVGSHVAAPVRQVRRLAGRVGLEEGTDLGALYAAAAEAAGAGGVADAWVLRSAGTAEQPSAAGAGEELRRLENELAAVWCTVLGRDRVSRDENFFDLGGNSLLLVAAQTALNKTLGCELTVVDLFAHPTVRALARHLADQGAAVPAASAAPAPDPSATPAGTTGAAGTTGTTGTAESDGLGRAKEQAQRQRAARAARRSARERKDRGRG</sequence>
<dbReference type="Gene3D" id="3.30.300.30">
    <property type="match status" value="2"/>
</dbReference>
<dbReference type="Pfam" id="PF00501">
    <property type="entry name" value="AMP-binding"/>
    <property type="match status" value="2"/>
</dbReference>
<feature type="region of interest" description="Disordered" evidence="4">
    <location>
        <begin position="714"/>
        <end position="736"/>
    </location>
</feature>
<evidence type="ECO:0000313" key="6">
    <source>
        <dbReference type="EMBL" id="XDP92261.1"/>
    </source>
</evidence>
<dbReference type="GO" id="GO:0003824">
    <property type="term" value="F:catalytic activity"/>
    <property type="evidence" value="ECO:0007669"/>
    <property type="project" value="InterPro"/>
</dbReference>
<dbReference type="SUPFAM" id="SSF47336">
    <property type="entry name" value="ACP-like"/>
    <property type="match status" value="2"/>
</dbReference>
<dbReference type="PROSITE" id="PS00455">
    <property type="entry name" value="AMP_BINDING"/>
    <property type="match status" value="2"/>
</dbReference>
<dbReference type="InterPro" id="IPR036736">
    <property type="entry name" value="ACP-like_sf"/>
</dbReference>
<evidence type="ECO:0000256" key="2">
    <source>
        <dbReference type="ARBA" id="ARBA00022450"/>
    </source>
</evidence>
<dbReference type="Gene3D" id="1.10.1200.10">
    <property type="entry name" value="ACP-like"/>
    <property type="match status" value="2"/>
</dbReference>
<keyword evidence="3" id="KW-0597">Phosphoprotein</keyword>
<dbReference type="Gene3D" id="3.40.50.720">
    <property type="entry name" value="NAD(P)-binding Rossmann-like Domain"/>
    <property type="match status" value="1"/>
</dbReference>
<proteinExistence type="predicted"/>
<dbReference type="PANTHER" id="PTHR45527:SF14">
    <property type="entry name" value="PLIPASTATIN SYNTHASE SUBUNIT B"/>
    <property type="match status" value="1"/>
</dbReference>
<dbReference type="GO" id="GO:0017000">
    <property type="term" value="P:antibiotic biosynthetic process"/>
    <property type="evidence" value="ECO:0007669"/>
    <property type="project" value="UniProtKB-ARBA"/>
</dbReference>
<dbReference type="GO" id="GO:0044550">
    <property type="term" value="P:secondary metabolite biosynthetic process"/>
    <property type="evidence" value="ECO:0007669"/>
    <property type="project" value="UniProtKB-ARBA"/>
</dbReference>
<dbReference type="PANTHER" id="PTHR45527">
    <property type="entry name" value="NONRIBOSOMAL PEPTIDE SYNTHETASE"/>
    <property type="match status" value="1"/>
</dbReference>
<feature type="domain" description="Carrier" evidence="5">
    <location>
        <begin position="2807"/>
        <end position="2882"/>
    </location>
</feature>
<dbReference type="InterPro" id="IPR042099">
    <property type="entry name" value="ANL_N_sf"/>
</dbReference>
<gene>
    <name evidence="6" type="ORF">AB5J57_01485</name>
</gene>
<dbReference type="InterPro" id="IPR010071">
    <property type="entry name" value="AA_adenyl_dom"/>
</dbReference>
<dbReference type="SUPFAM" id="SSF52777">
    <property type="entry name" value="CoA-dependent acyltransferases"/>
    <property type="match status" value="4"/>
</dbReference>
<dbReference type="FunFam" id="2.30.38.10:FF:000001">
    <property type="entry name" value="Non-ribosomal peptide synthetase PvdI"/>
    <property type="match status" value="1"/>
</dbReference>
<dbReference type="EMBL" id="CP163429">
    <property type="protein sequence ID" value="XDP92261.1"/>
    <property type="molecule type" value="Genomic_DNA"/>
</dbReference>